<dbReference type="HOGENOM" id="CLU_004804_0_2_1"/>
<dbReference type="CDD" id="cd12148">
    <property type="entry name" value="fungal_TF_MHR"/>
    <property type="match status" value="1"/>
</dbReference>
<evidence type="ECO:0000313" key="9">
    <source>
        <dbReference type="Proteomes" id="UP000053328"/>
    </source>
</evidence>
<dbReference type="Pfam" id="PF00172">
    <property type="entry name" value="Zn_clus"/>
    <property type="match status" value="1"/>
</dbReference>
<name>A0A0D2B090_9EURO</name>
<evidence type="ECO:0000256" key="3">
    <source>
        <dbReference type="ARBA" id="ARBA00023125"/>
    </source>
</evidence>
<dbReference type="EMBL" id="KN847498">
    <property type="protein sequence ID" value="KIW12378.1"/>
    <property type="molecule type" value="Genomic_DNA"/>
</dbReference>
<feature type="region of interest" description="Disordered" evidence="6">
    <location>
        <begin position="625"/>
        <end position="650"/>
    </location>
</feature>
<dbReference type="Proteomes" id="UP000053328">
    <property type="component" value="Unassembled WGS sequence"/>
</dbReference>
<dbReference type="PROSITE" id="PS00463">
    <property type="entry name" value="ZN2_CY6_FUNGAL_1"/>
    <property type="match status" value="1"/>
</dbReference>
<evidence type="ECO:0000313" key="8">
    <source>
        <dbReference type="EMBL" id="KIW12378.1"/>
    </source>
</evidence>
<dbReference type="GO" id="GO:0008270">
    <property type="term" value="F:zinc ion binding"/>
    <property type="evidence" value="ECO:0007669"/>
    <property type="project" value="InterPro"/>
</dbReference>
<organism evidence="8 9">
    <name type="scientific">Exophiala spinifera</name>
    <dbReference type="NCBI Taxonomy" id="91928"/>
    <lineage>
        <taxon>Eukaryota</taxon>
        <taxon>Fungi</taxon>
        <taxon>Dikarya</taxon>
        <taxon>Ascomycota</taxon>
        <taxon>Pezizomycotina</taxon>
        <taxon>Eurotiomycetes</taxon>
        <taxon>Chaetothyriomycetidae</taxon>
        <taxon>Chaetothyriales</taxon>
        <taxon>Herpotrichiellaceae</taxon>
        <taxon>Exophiala</taxon>
    </lineage>
</organism>
<dbReference type="SUPFAM" id="SSF57701">
    <property type="entry name" value="Zn2/Cys6 DNA-binding domain"/>
    <property type="match status" value="1"/>
</dbReference>
<evidence type="ECO:0000256" key="2">
    <source>
        <dbReference type="ARBA" id="ARBA00023015"/>
    </source>
</evidence>
<reference evidence="8 9" key="1">
    <citation type="submission" date="2015-01" db="EMBL/GenBank/DDBJ databases">
        <title>The Genome Sequence of Exophiala spinifera CBS89968.</title>
        <authorList>
            <consortium name="The Broad Institute Genomics Platform"/>
            <person name="Cuomo C."/>
            <person name="de Hoog S."/>
            <person name="Gorbushina A."/>
            <person name="Stielow B."/>
            <person name="Teixiera M."/>
            <person name="Abouelleil A."/>
            <person name="Chapman S.B."/>
            <person name="Priest M."/>
            <person name="Young S.K."/>
            <person name="Wortman J."/>
            <person name="Nusbaum C."/>
            <person name="Birren B."/>
        </authorList>
    </citation>
    <scope>NUCLEOTIDE SEQUENCE [LARGE SCALE GENOMIC DNA]</scope>
    <source>
        <strain evidence="8 9">CBS 89968</strain>
    </source>
</reference>
<evidence type="ECO:0000256" key="5">
    <source>
        <dbReference type="ARBA" id="ARBA00023242"/>
    </source>
</evidence>
<keyword evidence="1" id="KW-0479">Metal-binding</keyword>
<dbReference type="GO" id="GO:0003677">
    <property type="term" value="F:DNA binding"/>
    <property type="evidence" value="ECO:0007669"/>
    <property type="project" value="UniProtKB-KW"/>
</dbReference>
<feature type="domain" description="Zn(2)-C6 fungal-type" evidence="7">
    <location>
        <begin position="27"/>
        <end position="60"/>
    </location>
</feature>
<dbReference type="PANTHER" id="PTHR47840">
    <property type="entry name" value="ZN(II)2CYS6 TRANSCRIPTION FACTOR (EUROFUNG)-RELATED"/>
    <property type="match status" value="1"/>
</dbReference>
<dbReference type="InterPro" id="IPR007219">
    <property type="entry name" value="XnlR_reg_dom"/>
</dbReference>
<dbReference type="SMART" id="SM00906">
    <property type="entry name" value="Fungal_trans"/>
    <property type="match status" value="1"/>
</dbReference>
<keyword evidence="5" id="KW-0539">Nucleus</keyword>
<dbReference type="PROSITE" id="PS50048">
    <property type="entry name" value="ZN2_CY6_FUNGAL_2"/>
    <property type="match status" value="1"/>
</dbReference>
<dbReference type="InterPro" id="IPR036864">
    <property type="entry name" value="Zn2-C6_fun-type_DNA-bd_sf"/>
</dbReference>
<dbReference type="SMART" id="SM00066">
    <property type="entry name" value="GAL4"/>
    <property type="match status" value="1"/>
</dbReference>
<dbReference type="VEuPathDB" id="FungiDB:PV08_09655"/>
<dbReference type="AlphaFoldDB" id="A0A0D2B090"/>
<keyword evidence="4" id="KW-0804">Transcription</keyword>
<evidence type="ECO:0000256" key="1">
    <source>
        <dbReference type="ARBA" id="ARBA00022723"/>
    </source>
</evidence>
<keyword evidence="3" id="KW-0238">DNA-binding</keyword>
<keyword evidence="9" id="KW-1185">Reference proteome</keyword>
<dbReference type="InterPro" id="IPR001138">
    <property type="entry name" value="Zn2Cys6_DnaBD"/>
</dbReference>
<dbReference type="STRING" id="91928.A0A0D2B090"/>
<dbReference type="PANTHER" id="PTHR47840:SF1">
    <property type="entry name" value="ZN(II)2CYS6 TRANSCRIPTION FACTOR (EUROFUNG)"/>
    <property type="match status" value="1"/>
</dbReference>
<gene>
    <name evidence="8" type="ORF">PV08_09655</name>
</gene>
<evidence type="ECO:0000259" key="7">
    <source>
        <dbReference type="PROSITE" id="PS50048"/>
    </source>
</evidence>
<sequence>MAASLFNSDMKKSPMFKRRKIRKGTNSCWECKRRKTRCTFANPNESICDGCRSRGVSCISQAFQDDGEAVSNNLARLNRMQAAIAELERRTGTDTALHDTQEAVAKTTGRPESNERIGPMWKGNGYLGTGAATCRNGSTEKSLDDRCAGLLAGWPSQHELDLITSLDSTVSVLFHGTVFSPYSTFLSEALPKLKEIFRLPSQDSHPVLMARKLLMLGSFLQGIAPKTIKGLGALGVRLLEIMTNAVETACRLVTSNDNLVCSVEGIECIMIESMYHNNAGNLRQAWMTNRRAMTVAQVLRLHDGDSRRASALEVKTWNRVDPEYIWLRLVTSDRYLSLMLGLPQGSQESPFASPKALEACPALERLERLLSLVAGLIIQRNREDLHDLDATHKIDKLLQDAESSMPAQWWLPPEFGFVASSDTDAFLETIRIVNHFSHYHLLVQLHLPFLLRSSADKIYDYSKITAVNASRELLSRFVRFRSSSASSTYCRGIDFLAFVASAVLCIAYINVRRQDGNHVGDSVATFQFLVHQRLTDRGLMERTLEMMESMAQTDNDDIALKIARILKRLLTVEAAVADGGNYNASLTFTQADHDNLLSGDGPDTRVDVLRVDIPHIGTFQVEPAGYVRRGPGSREGTTRPPLTTTSSGAAGTLGRDASFTLAEGDVPLRTPPPVTFACDSTHSSSLREELLPTGLDQTFQGLNGGDVDFDVEGQFMPVSDDWMLQGVDMVLFENLFDGQRELP</sequence>
<dbReference type="OrthoDB" id="5392779at2759"/>
<dbReference type="GeneID" id="27336738"/>
<keyword evidence="2" id="KW-0805">Transcription regulation</keyword>
<dbReference type="GO" id="GO:0006351">
    <property type="term" value="P:DNA-templated transcription"/>
    <property type="evidence" value="ECO:0007669"/>
    <property type="project" value="InterPro"/>
</dbReference>
<dbReference type="GO" id="GO:0000981">
    <property type="term" value="F:DNA-binding transcription factor activity, RNA polymerase II-specific"/>
    <property type="evidence" value="ECO:0007669"/>
    <property type="project" value="InterPro"/>
</dbReference>
<dbReference type="CDD" id="cd00067">
    <property type="entry name" value="GAL4"/>
    <property type="match status" value="1"/>
</dbReference>
<dbReference type="RefSeq" id="XP_016232594.1">
    <property type="nucleotide sequence ID" value="XM_016383971.1"/>
</dbReference>
<evidence type="ECO:0000256" key="4">
    <source>
        <dbReference type="ARBA" id="ARBA00023163"/>
    </source>
</evidence>
<protein>
    <recommendedName>
        <fullName evidence="7">Zn(2)-C6 fungal-type domain-containing protein</fullName>
    </recommendedName>
</protein>
<dbReference type="Gene3D" id="4.10.240.10">
    <property type="entry name" value="Zn(2)-C6 fungal-type DNA-binding domain"/>
    <property type="match status" value="1"/>
</dbReference>
<evidence type="ECO:0000256" key="6">
    <source>
        <dbReference type="SAM" id="MobiDB-lite"/>
    </source>
</evidence>
<accession>A0A0D2B090</accession>
<proteinExistence type="predicted"/>